<dbReference type="PANTHER" id="PTHR42988:SF2">
    <property type="entry name" value="CYCLIC NUCLEOTIDE PHOSPHODIESTERASE CBUA0032-RELATED"/>
    <property type="match status" value="1"/>
</dbReference>
<evidence type="ECO:0000256" key="3">
    <source>
        <dbReference type="ARBA" id="ARBA00023004"/>
    </source>
</evidence>
<dbReference type="InterPro" id="IPR050884">
    <property type="entry name" value="CNP_phosphodiesterase-III"/>
</dbReference>
<dbReference type="STRING" id="197461.A3843_04320"/>
<dbReference type="Gene3D" id="3.60.21.10">
    <property type="match status" value="1"/>
</dbReference>
<keyword evidence="3" id="KW-0408">Iron</keyword>
<evidence type="ECO:0000313" key="7">
    <source>
        <dbReference type="Proteomes" id="UP000185783"/>
    </source>
</evidence>
<name>A0A1U7JLP1_9HYPH</name>
<keyword evidence="7" id="KW-1185">Reference proteome</keyword>
<feature type="domain" description="Calcineurin-like phosphoesterase" evidence="5">
    <location>
        <begin position="5"/>
        <end position="191"/>
    </location>
</feature>
<keyword evidence="1" id="KW-0479">Metal-binding</keyword>
<gene>
    <name evidence="6" type="ORF">A3843_04320</name>
</gene>
<dbReference type="CDD" id="cd00838">
    <property type="entry name" value="MPP_superfamily"/>
    <property type="match status" value="1"/>
</dbReference>
<dbReference type="SUPFAM" id="SSF56300">
    <property type="entry name" value="Metallo-dependent phosphatases"/>
    <property type="match status" value="1"/>
</dbReference>
<evidence type="ECO:0000256" key="2">
    <source>
        <dbReference type="ARBA" id="ARBA00022801"/>
    </source>
</evidence>
<sequence>MTNSYLDQLVDDIHAKAPDHIAVCGDLVNIALPKEIEAAKAWLSELGSPADVSLTPGNHDAYVPGAFKAATTEWQAYMSGDDIAHHTMPRPENSLFPWVRVRGCVGLVGLSTARATGPFMATGHIDSAQLRELGTALDHLRKQGLFRVVVMHHPPVREATKWHKRLVGSSRFRKIIADHGAELILHGHTHKATRMQIAGAHGPVPVVCVPSASNGLGSHRPAARYNTFEISGNPGAWQCRMLERGFQQGNTGVTEIATHTLQIPSGAKP</sequence>
<comment type="similarity">
    <text evidence="4">Belongs to the cyclic nucleotide phosphodiesterase class-III family.</text>
</comment>
<evidence type="ECO:0000259" key="5">
    <source>
        <dbReference type="Pfam" id="PF00149"/>
    </source>
</evidence>
<keyword evidence="2" id="KW-0378">Hydrolase</keyword>
<dbReference type="EMBL" id="LVVZ01000005">
    <property type="protein sequence ID" value="OKL45637.1"/>
    <property type="molecule type" value="Genomic_DNA"/>
</dbReference>
<dbReference type="InterPro" id="IPR004843">
    <property type="entry name" value="Calcineurin-like_PHP"/>
</dbReference>
<dbReference type="PANTHER" id="PTHR42988">
    <property type="entry name" value="PHOSPHOHYDROLASE"/>
    <property type="match status" value="1"/>
</dbReference>
<proteinExistence type="inferred from homology"/>
<dbReference type="InterPro" id="IPR029052">
    <property type="entry name" value="Metallo-depent_PP-like"/>
</dbReference>
<dbReference type="AlphaFoldDB" id="A0A1U7JLP1"/>
<reference evidence="6 7" key="1">
    <citation type="submission" date="2016-03" db="EMBL/GenBank/DDBJ databases">
        <title>Genome sequence of Nesiotobacter sp. nov., a moderately halophilic alphaproteobacterium isolated from the Yellow Sea, China.</title>
        <authorList>
            <person name="Zhang G."/>
            <person name="Zhang R."/>
        </authorList>
    </citation>
    <scope>NUCLEOTIDE SEQUENCE [LARGE SCALE GENOMIC DNA]</scope>
    <source>
        <strain evidence="6 7">WB1-6</strain>
    </source>
</reference>
<accession>A0A1U7JLP1</accession>
<dbReference type="GO" id="GO:0046872">
    <property type="term" value="F:metal ion binding"/>
    <property type="evidence" value="ECO:0007669"/>
    <property type="project" value="UniProtKB-KW"/>
</dbReference>
<evidence type="ECO:0000313" key="6">
    <source>
        <dbReference type="EMBL" id="OKL45637.1"/>
    </source>
</evidence>
<dbReference type="Proteomes" id="UP000185783">
    <property type="component" value="Unassembled WGS sequence"/>
</dbReference>
<dbReference type="Pfam" id="PF00149">
    <property type="entry name" value="Metallophos"/>
    <property type="match status" value="1"/>
</dbReference>
<evidence type="ECO:0000256" key="1">
    <source>
        <dbReference type="ARBA" id="ARBA00022723"/>
    </source>
</evidence>
<protein>
    <submittedName>
        <fullName evidence="6">Metallophosphatase</fullName>
    </submittedName>
</protein>
<organism evidence="6 7">
    <name type="scientific">Pseudovibrio exalbescens</name>
    <dbReference type="NCBI Taxonomy" id="197461"/>
    <lineage>
        <taxon>Bacteria</taxon>
        <taxon>Pseudomonadati</taxon>
        <taxon>Pseudomonadota</taxon>
        <taxon>Alphaproteobacteria</taxon>
        <taxon>Hyphomicrobiales</taxon>
        <taxon>Stappiaceae</taxon>
        <taxon>Pseudovibrio</taxon>
    </lineage>
</organism>
<dbReference type="GO" id="GO:0016787">
    <property type="term" value="F:hydrolase activity"/>
    <property type="evidence" value="ECO:0007669"/>
    <property type="project" value="UniProtKB-KW"/>
</dbReference>
<evidence type="ECO:0000256" key="4">
    <source>
        <dbReference type="ARBA" id="ARBA00025742"/>
    </source>
</evidence>
<comment type="caution">
    <text evidence="6">The sequence shown here is derived from an EMBL/GenBank/DDBJ whole genome shotgun (WGS) entry which is preliminary data.</text>
</comment>